<evidence type="ECO:0000256" key="1">
    <source>
        <dbReference type="ARBA" id="ARBA00022630"/>
    </source>
</evidence>
<dbReference type="EMBL" id="PNYB01000007">
    <property type="protein sequence ID" value="PMS25350.1"/>
    <property type="molecule type" value="Genomic_DNA"/>
</dbReference>
<dbReference type="AlphaFoldDB" id="A0A2N7W7I1"/>
<reference evidence="4 5" key="1">
    <citation type="submission" date="2018-01" db="EMBL/GenBank/DDBJ databases">
        <title>Whole genome analyses suggest that Burkholderia sensu lato contains two further novel genera in the rhizoxinica-symbiotica group Mycetohabitans gen. nov., and Trinickia gen. nov.: implications for the evolution of diazotrophy and nodulation in the Burkholderiaceae.</title>
        <authorList>
            <person name="Estrada-de los Santos P."/>
            <person name="Palmer M."/>
            <person name="Chavez-Ramirez B."/>
            <person name="Beukes C."/>
            <person name="Steenkamp E.T."/>
            <person name="Hirsch A.M."/>
            <person name="Manyaka P."/>
            <person name="Maluk M."/>
            <person name="Lafos M."/>
            <person name="Crook M."/>
            <person name="Gross E."/>
            <person name="Simon M.F."/>
            <person name="Bueno dos Reis Junior F."/>
            <person name="Poole P.S."/>
            <person name="Venter S.N."/>
            <person name="James E.K."/>
        </authorList>
    </citation>
    <scope>NUCLEOTIDE SEQUENCE [LARGE SCALE GENOMIC DNA]</scope>
    <source>
        <strain evidence="4 5">GP25-8</strain>
    </source>
</reference>
<comment type="caution">
    <text evidence="4">The sequence shown here is derived from an EMBL/GenBank/DDBJ whole genome shotgun (WGS) entry which is preliminary data.</text>
</comment>
<sequence>MNEQNESFLFLLGSSRRDGNTEQLVREAAAALPAQTSKDWLRMSEHPLPPFVDIRHEPAPVYETPTGVEAMLLERTLAASHLVFAMPLYWYSLPADTKRYLDYWSAWMRVPGADFKRRMAGKSLSVVTTVSDENRSVATPLIESLRLTADYLAMQFRGAVVAFGNQPGEALNDASIVDRIGALLGAGVAA</sequence>
<keyword evidence="2" id="KW-0288">FMN</keyword>
<evidence type="ECO:0000259" key="3">
    <source>
        <dbReference type="Pfam" id="PF03358"/>
    </source>
</evidence>
<evidence type="ECO:0000313" key="5">
    <source>
        <dbReference type="Proteomes" id="UP000235347"/>
    </source>
</evidence>
<dbReference type="Gene3D" id="3.40.50.360">
    <property type="match status" value="1"/>
</dbReference>
<evidence type="ECO:0000313" key="4">
    <source>
        <dbReference type="EMBL" id="PMS25350.1"/>
    </source>
</evidence>
<dbReference type="PANTHER" id="PTHR43278">
    <property type="entry name" value="NAD(P)H-DEPENDENT FMN-CONTAINING OXIDOREDUCTASE YWQN-RELATED"/>
    <property type="match status" value="1"/>
</dbReference>
<accession>A0A2N7W7I1</accession>
<feature type="domain" description="NADPH-dependent FMN reductase-like" evidence="3">
    <location>
        <begin position="9"/>
        <end position="166"/>
    </location>
</feature>
<dbReference type="RefSeq" id="WP_102609740.1">
    <property type="nucleotide sequence ID" value="NZ_CADIKD010000010.1"/>
</dbReference>
<organism evidence="4 5">
    <name type="scientific">Trinickia soli</name>
    <dbReference type="NCBI Taxonomy" id="380675"/>
    <lineage>
        <taxon>Bacteria</taxon>
        <taxon>Pseudomonadati</taxon>
        <taxon>Pseudomonadota</taxon>
        <taxon>Betaproteobacteria</taxon>
        <taxon>Burkholderiales</taxon>
        <taxon>Burkholderiaceae</taxon>
        <taxon>Trinickia</taxon>
    </lineage>
</organism>
<keyword evidence="5" id="KW-1185">Reference proteome</keyword>
<dbReference type="PANTHER" id="PTHR43278:SF4">
    <property type="entry name" value="NAD(P)H-DEPENDENT FMN-CONTAINING OXIDOREDUCTASE YWQN-RELATED"/>
    <property type="match status" value="1"/>
</dbReference>
<name>A0A2N7W7I1_9BURK</name>
<keyword evidence="1" id="KW-0285">Flavoprotein</keyword>
<dbReference type="Pfam" id="PF03358">
    <property type="entry name" value="FMN_red"/>
    <property type="match status" value="1"/>
</dbReference>
<dbReference type="Proteomes" id="UP000235347">
    <property type="component" value="Unassembled WGS sequence"/>
</dbReference>
<evidence type="ECO:0000256" key="2">
    <source>
        <dbReference type="ARBA" id="ARBA00022643"/>
    </source>
</evidence>
<protein>
    <submittedName>
        <fullName evidence="4">Flavodoxin</fullName>
    </submittedName>
</protein>
<dbReference type="SUPFAM" id="SSF52218">
    <property type="entry name" value="Flavoproteins"/>
    <property type="match status" value="1"/>
</dbReference>
<dbReference type="InterPro" id="IPR005025">
    <property type="entry name" value="FMN_Rdtase-like_dom"/>
</dbReference>
<gene>
    <name evidence="4" type="ORF">C0Z19_10415</name>
</gene>
<dbReference type="InterPro" id="IPR029039">
    <property type="entry name" value="Flavoprotein-like_sf"/>
</dbReference>
<proteinExistence type="predicted"/>
<dbReference type="GO" id="GO:0016491">
    <property type="term" value="F:oxidoreductase activity"/>
    <property type="evidence" value="ECO:0007669"/>
    <property type="project" value="InterPro"/>
</dbReference>
<dbReference type="InterPro" id="IPR051796">
    <property type="entry name" value="ISF_SsuE-like"/>
</dbReference>